<reference evidence="5 6" key="1">
    <citation type="submission" date="2024-05" db="EMBL/GenBank/DDBJ databases">
        <authorList>
            <person name="Wallberg A."/>
        </authorList>
    </citation>
    <scope>NUCLEOTIDE SEQUENCE [LARGE SCALE GENOMIC DNA]</scope>
</reference>
<feature type="non-terminal residue" evidence="5">
    <location>
        <position position="217"/>
    </location>
</feature>
<dbReference type="SUPFAM" id="SSF48452">
    <property type="entry name" value="TPR-like"/>
    <property type="match status" value="1"/>
</dbReference>
<evidence type="ECO:0000313" key="5">
    <source>
        <dbReference type="EMBL" id="CAL4123121.1"/>
    </source>
</evidence>
<name>A0AAV2RI83_MEGNR</name>
<sequence>MKACETGTDPSCLVVRGRCHLLLGHLDEALQDAQKALEQDASLVKAVLVQAEALYGMGEFERSLVLFHRGARRRPDLTAFTKGVHKAREAIINAIGGDAFPDDNTTAGEEVAAKNDNNNKGEGTPTGSASSSRSKESETTENKEGNSSAKKQRRAPLSVPTMNFSENTKSSRMASKRLLGGLNSDKEFLASLVERKSLQDEFINTSIKSGTTGYLHV</sequence>
<feature type="region of interest" description="Disordered" evidence="4">
    <location>
        <begin position="112"/>
        <end position="172"/>
    </location>
</feature>
<evidence type="ECO:0000256" key="1">
    <source>
        <dbReference type="ARBA" id="ARBA00004430"/>
    </source>
</evidence>
<dbReference type="PANTHER" id="PTHR23040">
    <property type="match status" value="1"/>
</dbReference>
<dbReference type="Gene3D" id="1.25.40.10">
    <property type="entry name" value="Tetratricopeptide repeat domain"/>
    <property type="match status" value="1"/>
</dbReference>
<proteinExistence type="predicted"/>
<dbReference type="SMART" id="SM00028">
    <property type="entry name" value="TPR"/>
    <property type="match status" value="2"/>
</dbReference>
<dbReference type="InterPro" id="IPR040111">
    <property type="entry name" value="ODAD4"/>
</dbReference>
<feature type="compositionally biased region" description="Basic and acidic residues" evidence="4">
    <location>
        <begin position="133"/>
        <end position="144"/>
    </location>
</feature>
<gene>
    <name evidence="5" type="ORF">MNOR_LOCUS23809</name>
</gene>
<dbReference type="AlphaFoldDB" id="A0AAV2RI83"/>
<dbReference type="InterPro" id="IPR019734">
    <property type="entry name" value="TPR_rpt"/>
</dbReference>
<protein>
    <recommendedName>
        <fullName evidence="2">Outer dynein arm-docking complex subunit 4</fullName>
    </recommendedName>
    <alternativeName>
        <fullName evidence="3">Tetratricopeptide repeat protein 25</fullName>
    </alternativeName>
</protein>
<comment type="caution">
    <text evidence="5">The sequence shown here is derived from an EMBL/GenBank/DDBJ whole genome shotgun (WGS) entry which is preliminary data.</text>
</comment>
<organism evidence="5 6">
    <name type="scientific">Meganyctiphanes norvegica</name>
    <name type="common">Northern krill</name>
    <name type="synonym">Thysanopoda norvegica</name>
    <dbReference type="NCBI Taxonomy" id="48144"/>
    <lineage>
        <taxon>Eukaryota</taxon>
        <taxon>Metazoa</taxon>
        <taxon>Ecdysozoa</taxon>
        <taxon>Arthropoda</taxon>
        <taxon>Crustacea</taxon>
        <taxon>Multicrustacea</taxon>
        <taxon>Malacostraca</taxon>
        <taxon>Eumalacostraca</taxon>
        <taxon>Eucarida</taxon>
        <taxon>Euphausiacea</taxon>
        <taxon>Euphausiidae</taxon>
        <taxon>Meganyctiphanes</taxon>
    </lineage>
</organism>
<dbReference type="EMBL" id="CAXKWB010021339">
    <property type="protein sequence ID" value="CAL4123121.1"/>
    <property type="molecule type" value="Genomic_DNA"/>
</dbReference>
<keyword evidence="6" id="KW-1185">Reference proteome</keyword>
<evidence type="ECO:0000313" key="6">
    <source>
        <dbReference type="Proteomes" id="UP001497623"/>
    </source>
</evidence>
<dbReference type="GO" id="GO:0005930">
    <property type="term" value="C:axoneme"/>
    <property type="evidence" value="ECO:0007669"/>
    <property type="project" value="UniProtKB-SubCell"/>
</dbReference>
<comment type="subcellular location">
    <subcellularLocation>
        <location evidence="1">Cytoplasm</location>
        <location evidence="1">Cytoskeleton</location>
        <location evidence="1">Cilium axoneme</location>
    </subcellularLocation>
</comment>
<evidence type="ECO:0000256" key="3">
    <source>
        <dbReference type="ARBA" id="ARBA00034143"/>
    </source>
</evidence>
<accession>A0AAV2RI83</accession>
<evidence type="ECO:0000256" key="2">
    <source>
        <dbReference type="ARBA" id="ARBA00034139"/>
    </source>
</evidence>
<dbReference type="InterPro" id="IPR011990">
    <property type="entry name" value="TPR-like_helical_dom_sf"/>
</dbReference>
<evidence type="ECO:0000256" key="4">
    <source>
        <dbReference type="SAM" id="MobiDB-lite"/>
    </source>
</evidence>
<feature type="compositionally biased region" description="Polar residues" evidence="4">
    <location>
        <begin position="160"/>
        <end position="172"/>
    </location>
</feature>
<dbReference type="Proteomes" id="UP001497623">
    <property type="component" value="Unassembled WGS sequence"/>
</dbReference>